<dbReference type="InterPro" id="IPR038731">
    <property type="entry name" value="RgtA/B/C-like"/>
</dbReference>
<dbReference type="GO" id="GO:0008610">
    <property type="term" value="P:lipid biosynthetic process"/>
    <property type="evidence" value="ECO:0007669"/>
    <property type="project" value="UniProtKB-ARBA"/>
</dbReference>
<evidence type="ECO:0000313" key="11">
    <source>
        <dbReference type="Proteomes" id="UP000296706"/>
    </source>
</evidence>
<feature type="transmembrane region" description="Helical" evidence="8">
    <location>
        <begin position="172"/>
        <end position="189"/>
    </location>
</feature>
<dbReference type="EMBL" id="CP031310">
    <property type="protein sequence ID" value="QCC52239.1"/>
    <property type="molecule type" value="Genomic_DNA"/>
</dbReference>
<evidence type="ECO:0000256" key="3">
    <source>
        <dbReference type="ARBA" id="ARBA00022676"/>
    </source>
</evidence>
<dbReference type="PANTHER" id="PTHR33908:SF3">
    <property type="entry name" value="UNDECAPRENYL PHOSPHATE-ALPHA-4-AMINO-4-DEOXY-L-ARABINOSE ARABINOSYL TRANSFERASE"/>
    <property type="match status" value="1"/>
</dbReference>
<proteinExistence type="predicted"/>
<evidence type="ECO:0000256" key="8">
    <source>
        <dbReference type="SAM" id="Phobius"/>
    </source>
</evidence>
<name>A0A4D6HE44_9EURY</name>
<dbReference type="KEGG" id="hsn:DV733_13800"/>
<feature type="domain" description="Glycosyltransferase RgtA/B/C/D-like" evidence="9">
    <location>
        <begin position="143"/>
        <end position="251"/>
    </location>
</feature>
<sequence>MLGLGSLAARAKRRVLADLRSDPYLVAILAGAAVFAGLFVWQEIPNFATWDGRDRVLDPMVAYGRVIDEPSLGALREGVVWGREPFGSTFYLYGLVVLPVVLAAAVVGDLDAFAQFGLPTQEFGFWEVWHATPEWIWTWTILLIRLLNVLFALGAVYLTYRLGTQLRDRTTGRLAGAFLAVTWGLITLVHEAGEDVPSLFVLLLALYLLVRYVQDGSQWYFFAASAAGAAAMTLKLTTALIVFVIPIAHLIRVQGEGRDWRSILDDRALIAKGAGIGALVIVLGFPTLLVGGVAEFVSRVFGHPAYRVTVTKGPDAPIWWWFLRGYLTTLGLPLFLAGVAGVGAALVRFRRRLPAVDASAVLLMYLLGHVLLLATWHDFRPHHLLPTLPLLVVFLAIGLADLRDRRPAIARPVIAVLLLTTAAYAGVGAAQYGSMPRAEAVDWMNDNVDRNATMEIYTSGFEEAAVPHWLEVQYIDGVEDQSTLEPCPEYVQLTYRDLLYLRDVPDDHRTWFTRTNTTERREHYRGLLNGSYGYEIVAEFGDRPPNFVPDRPTPGSITEILRNGIYPHTNQYSDEQELRENQYVAILRRNGTCTRPLDRPPGT</sequence>
<keyword evidence="3 10" id="KW-0328">Glycosyltransferase</keyword>
<dbReference type="GO" id="GO:0016763">
    <property type="term" value="F:pentosyltransferase activity"/>
    <property type="evidence" value="ECO:0007669"/>
    <property type="project" value="TreeGrafter"/>
</dbReference>
<feature type="transmembrane region" description="Helical" evidence="8">
    <location>
        <begin position="318"/>
        <end position="347"/>
    </location>
</feature>
<accession>A0A4D6HE44</accession>
<keyword evidence="6 8" id="KW-1133">Transmembrane helix</keyword>
<reference evidence="10 11" key="1">
    <citation type="journal article" date="2019" name="Nat. Commun.">
        <title>A new type of DNA phosphorothioation-based antiviral system in archaea.</title>
        <authorList>
            <person name="Xiong L."/>
            <person name="Liu S."/>
            <person name="Chen S."/>
            <person name="Xiao Y."/>
            <person name="Zhu B."/>
            <person name="Gao Y."/>
            <person name="Zhang Y."/>
            <person name="Chen B."/>
            <person name="Luo J."/>
            <person name="Deng Z."/>
            <person name="Chen X."/>
            <person name="Wang L."/>
            <person name="Chen S."/>
        </authorList>
    </citation>
    <scope>NUCLEOTIDE SEQUENCE [LARGE SCALE GENOMIC DNA]</scope>
    <source>
        <strain evidence="10 11">CBA1105</strain>
    </source>
</reference>
<comment type="subcellular location">
    <subcellularLocation>
        <location evidence="1">Cell membrane</location>
        <topology evidence="1">Multi-pass membrane protein</topology>
    </subcellularLocation>
</comment>
<evidence type="ECO:0000256" key="4">
    <source>
        <dbReference type="ARBA" id="ARBA00022679"/>
    </source>
</evidence>
<dbReference type="PANTHER" id="PTHR33908">
    <property type="entry name" value="MANNOSYLTRANSFERASE YKCB-RELATED"/>
    <property type="match status" value="1"/>
</dbReference>
<protein>
    <submittedName>
        <fullName evidence="10">Dolichyl-phosphate-mannose--protein mannosyltransferase</fullName>
    </submittedName>
</protein>
<dbReference type="RefSeq" id="WP_049992566.1">
    <property type="nucleotide sequence ID" value="NZ_CP031310.1"/>
</dbReference>
<keyword evidence="4 10" id="KW-0808">Transferase</keyword>
<feature type="transmembrane region" description="Helical" evidence="8">
    <location>
        <begin position="383"/>
        <end position="402"/>
    </location>
</feature>
<feature type="transmembrane region" description="Helical" evidence="8">
    <location>
        <begin position="269"/>
        <end position="298"/>
    </location>
</feature>
<gene>
    <name evidence="10" type="ORF">DV733_13800</name>
</gene>
<evidence type="ECO:0000313" key="10">
    <source>
        <dbReference type="EMBL" id="QCC52239.1"/>
    </source>
</evidence>
<organism evidence="10 11">
    <name type="scientific">Halapricum salinum</name>
    <dbReference type="NCBI Taxonomy" id="1457250"/>
    <lineage>
        <taxon>Archaea</taxon>
        <taxon>Methanobacteriati</taxon>
        <taxon>Methanobacteriota</taxon>
        <taxon>Stenosarchaea group</taxon>
        <taxon>Halobacteria</taxon>
        <taxon>Halobacteriales</taxon>
        <taxon>Haloarculaceae</taxon>
        <taxon>Halapricum</taxon>
    </lineage>
</organism>
<keyword evidence="11" id="KW-1185">Reference proteome</keyword>
<dbReference type="GO" id="GO:0005886">
    <property type="term" value="C:plasma membrane"/>
    <property type="evidence" value="ECO:0007669"/>
    <property type="project" value="UniProtKB-SubCell"/>
</dbReference>
<evidence type="ECO:0000256" key="7">
    <source>
        <dbReference type="ARBA" id="ARBA00023136"/>
    </source>
</evidence>
<feature type="transmembrane region" description="Helical" evidence="8">
    <location>
        <begin position="135"/>
        <end position="160"/>
    </location>
</feature>
<keyword evidence="2" id="KW-1003">Cell membrane</keyword>
<dbReference type="GO" id="GO:0010041">
    <property type="term" value="P:response to iron(III) ion"/>
    <property type="evidence" value="ECO:0007669"/>
    <property type="project" value="TreeGrafter"/>
</dbReference>
<evidence type="ECO:0000259" key="9">
    <source>
        <dbReference type="Pfam" id="PF13231"/>
    </source>
</evidence>
<dbReference type="GeneID" id="39848955"/>
<evidence type="ECO:0000256" key="1">
    <source>
        <dbReference type="ARBA" id="ARBA00004651"/>
    </source>
</evidence>
<evidence type="ECO:0000256" key="6">
    <source>
        <dbReference type="ARBA" id="ARBA00022989"/>
    </source>
</evidence>
<feature type="transmembrane region" description="Helical" evidence="8">
    <location>
        <begin position="409"/>
        <end position="427"/>
    </location>
</feature>
<dbReference type="InterPro" id="IPR050297">
    <property type="entry name" value="LipidA_mod_glycosyltrf_83"/>
</dbReference>
<feature type="transmembrane region" description="Helical" evidence="8">
    <location>
        <begin position="21"/>
        <end position="41"/>
    </location>
</feature>
<evidence type="ECO:0000256" key="5">
    <source>
        <dbReference type="ARBA" id="ARBA00022692"/>
    </source>
</evidence>
<dbReference type="OrthoDB" id="239143at2157"/>
<keyword evidence="7 8" id="KW-0472">Membrane</keyword>
<dbReference type="Pfam" id="PF13231">
    <property type="entry name" value="PMT_2"/>
    <property type="match status" value="1"/>
</dbReference>
<feature type="transmembrane region" description="Helical" evidence="8">
    <location>
        <begin position="90"/>
        <end position="114"/>
    </location>
</feature>
<keyword evidence="5 8" id="KW-0812">Transmembrane</keyword>
<dbReference type="AlphaFoldDB" id="A0A4D6HE44"/>
<evidence type="ECO:0000256" key="2">
    <source>
        <dbReference type="ARBA" id="ARBA00022475"/>
    </source>
</evidence>
<dbReference type="STRING" id="1457250.GCA_000755225_01623"/>
<feature type="transmembrane region" description="Helical" evidence="8">
    <location>
        <begin position="219"/>
        <end position="248"/>
    </location>
</feature>
<feature type="transmembrane region" description="Helical" evidence="8">
    <location>
        <begin position="359"/>
        <end position="377"/>
    </location>
</feature>
<dbReference type="Proteomes" id="UP000296706">
    <property type="component" value="Chromosome"/>
</dbReference>